<dbReference type="PROSITE" id="PS51182">
    <property type="entry name" value="C2_TENSIN"/>
    <property type="match status" value="1"/>
</dbReference>
<evidence type="ECO:0000256" key="6">
    <source>
        <dbReference type="ARBA" id="ARBA00034256"/>
    </source>
</evidence>
<dbReference type="EMBL" id="JAAAIP010000032">
    <property type="protein sequence ID" value="KAG0328555.1"/>
    <property type="molecule type" value="Genomic_DNA"/>
</dbReference>
<evidence type="ECO:0000256" key="2">
    <source>
        <dbReference type="ARBA" id="ARBA00013015"/>
    </source>
</evidence>
<dbReference type="AlphaFoldDB" id="A0A9P6RUG6"/>
<dbReference type="GO" id="GO:0004725">
    <property type="term" value="F:protein tyrosine phosphatase activity"/>
    <property type="evidence" value="ECO:0007669"/>
    <property type="project" value="UniProtKB-EC"/>
</dbReference>
<dbReference type="Gene3D" id="2.60.40.1110">
    <property type="match status" value="1"/>
</dbReference>
<dbReference type="EC" id="3.1.3.67" evidence="2"/>
<evidence type="ECO:0000256" key="15">
    <source>
        <dbReference type="ARBA" id="ARBA00051341"/>
    </source>
</evidence>
<dbReference type="SUPFAM" id="SSF49562">
    <property type="entry name" value="C2 domain (Calcium/lipid-binding domain, CaLB)"/>
    <property type="match status" value="1"/>
</dbReference>
<comment type="catalytic activity">
    <reaction evidence="10">
        <text>a 1,2-diacyl-sn-glycero-3-phospho-(1D-myo-inositol-3,4,5-trisphosphate) + H2O = a 1,2-diacyl-sn-glycero-3-phospho-(1D-myo-inositol-4,5-bisphosphate) + phosphate</text>
        <dbReference type="Rhea" id="RHEA:25017"/>
        <dbReference type="ChEBI" id="CHEBI:15377"/>
        <dbReference type="ChEBI" id="CHEBI:43474"/>
        <dbReference type="ChEBI" id="CHEBI:57836"/>
        <dbReference type="ChEBI" id="CHEBI:58456"/>
        <dbReference type="EC" id="3.1.3.67"/>
    </reaction>
    <physiologicalReaction direction="left-to-right" evidence="10">
        <dbReference type="Rhea" id="RHEA:25018"/>
    </physiologicalReaction>
</comment>
<comment type="catalytic activity">
    <reaction evidence="14">
        <text>O-phospho-L-threonyl-[protein] + H2O = L-threonyl-[protein] + phosphate</text>
        <dbReference type="Rhea" id="RHEA:47004"/>
        <dbReference type="Rhea" id="RHEA-COMP:11060"/>
        <dbReference type="Rhea" id="RHEA-COMP:11605"/>
        <dbReference type="ChEBI" id="CHEBI:15377"/>
        <dbReference type="ChEBI" id="CHEBI:30013"/>
        <dbReference type="ChEBI" id="CHEBI:43474"/>
        <dbReference type="ChEBI" id="CHEBI:61977"/>
        <dbReference type="EC" id="3.1.3.16"/>
    </reaction>
    <physiologicalReaction direction="left-to-right" evidence="14">
        <dbReference type="Rhea" id="RHEA:47005"/>
    </physiologicalReaction>
</comment>
<dbReference type="OrthoDB" id="5632at2759"/>
<dbReference type="GO" id="GO:0042995">
    <property type="term" value="C:cell projection"/>
    <property type="evidence" value="ECO:0007669"/>
    <property type="project" value="UniProtKB-ARBA"/>
</dbReference>
<dbReference type="PANTHER" id="PTHR12305:SF81">
    <property type="entry name" value="PHOSPHATIDYLINOSITOL 3,4,5-TRISPHOSPHATE 3-PHOSPHATASE AND DUAL-SPECIFICITY PROTEIN PHOSPHATASE PTEN"/>
    <property type="match status" value="1"/>
</dbReference>
<comment type="subcellular location">
    <subcellularLocation>
        <location evidence="1">Cytoplasm</location>
    </subcellularLocation>
</comment>
<feature type="domain" description="Phosphatase tensin-type" evidence="18">
    <location>
        <begin position="1"/>
        <end position="102"/>
    </location>
</feature>
<feature type="compositionally biased region" description="Basic and acidic residues" evidence="16">
    <location>
        <begin position="369"/>
        <end position="379"/>
    </location>
</feature>
<dbReference type="SMART" id="SM01326">
    <property type="entry name" value="PTEN_C2"/>
    <property type="match status" value="1"/>
</dbReference>
<comment type="catalytic activity">
    <reaction evidence="9">
        <text>1D-myo-inositol 1,3,4,5-tetrakisphosphate + H2O = 1D-myo-inositol 1,4,5-trisphosphate + phosphate</text>
        <dbReference type="Rhea" id="RHEA:77155"/>
        <dbReference type="ChEBI" id="CHEBI:15377"/>
        <dbReference type="ChEBI" id="CHEBI:43474"/>
        <dbReference type="ChEBI" id="CHEBI:57895"/>
        <dbReference type="ChEBI" id="CHEBI:203600"/>
    </reaction>
    <physiologicalReaction direction="left-to-right" evidence="9">
        <dbReference type="Rhea" id="RHEA:77156"/>
    </physiologicalReaction>
</comment>
<feature type="region of interest" description="Disordered" evidence="16">
    <location>
        <begin position="297"/>
        <end position="388"/>
    </location>
</feature>
<dbReference type="GO" id="GO:0051896">
    <property type="term" value="P:regulation of phosphatidylinositol 3-kinase/protein kinase B signal transduction"/>
    <property type="evidence" value="ECO:0007669"/>
    <property type="project" value="TreeGrafter"/>
</dbReference>
<protein>
    <recommendedName>
        <fullName evidence="8">Phosphatidylinositol 3,4,5-trisphosphate 3-phosphatase and dual-specificity protein phosphatase PTEN</fullName>
        <ecNumber evidence="3">3.1.3.16</ecNumber>
        <ecNumber evidence="2">3.1.3.67</ecNumber>
    </recommendedName>
    <alternativeName>
        <fullName evidence="12">Inositol polyphosphate 3-phosphatase</fullName>
    </alternativeName>
</protein>
<dbReference type="GO" id="GO:0005829">
    <property type="term" value="C:cytosol"/>
    <property type="evidence" value="ECO:0007669"/>
    <property type="project" value="TreeGrafter"/>
</dbReference>
<comment type="catalytic activity">
    <reaction evidence="7">
        <text>1,2-dioctanoyl-sn-glycero-3-phospho-(1D-myo-inositol-3,4,5-trisphosphate) + H2O = 1,2-dioctanoyl-sn-glycero-3-phospho-(1D-myo-inositol-4,5-bisphosphate) + phosphate</text>
        <dbReference type="Rhea" id="RHEA:43552"/>
        <dbReference type="ChEBI" id="CHEBI:15377"/>
        <dbReference type="ChEBI" id="CHEBI:43474"/>
        <dbReference type="ChEBI" id="CHEBI:83416"/>
        <dbReference type="ChEBI" id="CHEBI:83419"/>
    </reaction>
    <physiologicalReaction direction="left-to-right" evidence="7">
        <dbReference type="Rhea" id="RHEA:43553"/>
    </physiologicalReaction>
</comment>
<feature type="domain" description="C2 tensin-type" evidence="19">
    <location>
        <begin position="108"/>
        <end position="231"/>
    </location>
</feature>
<evidence type="ECO:0000256" key="9">
    <source>
        <dbReference type="ARBA" id="ARBA00043734"/>
    </source>
</evidence>
<comment type="caution">
    <text evidence="20">The sequence shown here is derived from an EMBL/GenBank/DDBJ whole genome shotgun (WGS) entry which is preliminary data.</text>
</comment>
<gene>
    <name evidence="20" type="ORF">BGZ99_005034</name>
</gene>
<evidence type="ECO:0000256" key="3">
    <source>
        <dbReference type="ARBA" id="ARBA00013081"/>
    </source>
</evidence>
<dbReference type="Pfam" id="PF22785">
    <property type="entry name" value="Tc-R-P"/>
    <property type="match status" value="1"/>
</dbReference>
<dbReference type="PROSITE" id="PS50056">
    <property type="entry name" value="TYR_PHOSPHATASE_2"/>
    <property type="match status" value="1"/>
</dbReference>
<dbReference type="InterPro" id="IPR016130">
    <property type="entry name" value="Tyr_Pase_AS"/>
</dbReference>
<feature type="region of interest" description="Disordered" evidence="16">
    <location>
        <begin position="553"/>
        <end position="595"/>
    </location>
</feature>
<evidence type="ECO:0000256" key="10">
    <source>
        <dbReference type="ARBA" id="ARBA00043760"/>
    </source>
</evidence>
<evidence type="ECO:0000259" key="17">
    <source>
        <dbReference type="PROSITE" id="PS50056"/>
    </source>
</evidence>
<sequence length="652" mass="70626">MLTVAQFPFPDHSPPPFQLIHPFCEDVSDWLHTTAGNVVAVHCKAGKGRTGVMLCSFLVHCGATADEAIKLYAEKRTLDGCGVTIPSQIRYIHYYEKFLESRTLNYDPRLLSLHELVIDTIPRPLLNLDPASNYLILTIMAGDIKIYESMPQQCTVDLKLQQIRLSITDKIVLAGDVKMCHLCHFHFNTTFIDNTVDMLDLKKTEIDKACKDKLHSVFDPNFNIRVQFSPALAQQSPLPTLDSLPNRAILLKYNNHKGPDNVQISPPYYSSMKLAPSRNNSALSIFGIGMSGLGGFSGSAESSSLSPNMSGQDGCGQNSSPPNSPSSTPTQTTTTTASTSTTANSKPVRGGPVLVHSSSKIPSAFKPVWSDKDRDRDDNWDASSISSDCSESDSLSEWWYTKPPRPTIHAGAGAAAVTASASIVQPEMTVRTYPETRALIAEVQHSGDPSAMMLRHESTSPLSPSSSALLPHFRSATPSMASSGTVATIATMASGSGSGSTSSISSTAAPMAAMSQTSAYRSPPLSATSPLAREVKFDTDNGKLQAMACILNSPSAKSDDGDDDDDDDDDTPVSPGEGAPRHGLWSWEKDSLGGSYLDETGRVIVDDDDYSKNAGIDRLVHGEREPEPEYDQGWVNSVSRWFWAVDRQKERQ</sequence>
<dbReference type="PANTHER" id="PTHR12305">
    <property type="entry name" value="PHOSPHATASE WITH HOMOLOGY TO TENSIN"/>
    <property type="match status" value="1"/>
</dbReference>
<keyword evidence="21" id="KW-1185">Reference proteome</keyword>
<comment type="catalytic activity">
    <reaction evidence="13">
        <text>O-phospho-L-seryl-[protein] + H2O = L-seryl-[protein] + phosphate</text>
        <dbReference type="Rhea" id="RHEA:20629"/>
        <dbReference type="Rhea" id="RHEA-COMP:9863"/>
        <dbReference type="Rhea" id="RHEA-COMP:11604"/>
        <dbReference type="ChEBI" id="CHEBI:15377"/>
        <dbReference type="ChEBI" id="CHEBI:29999"/>
        <dbReference type="ChEBI" id="CHEBI:43474"/>
        <dbReference type="ChEBI" id="CHEBI:83421"/>
        <dbReference type="EC" id="3.1.3.16"/>
    </reaction>
    <physiologicalReaction direction="left-to-right" evidence="13">
        <dbReference type="Rhea" id="RHEA:20630"/>
    </physiologicalReaction>
</comment>
<dbReference type="InterPro" id="IPR014020">
    <property type="entry name" value="Tensin_C2-dom"/>
</dbReference>
<evidence type="ECO:0000256" key="13">
    <source>
        <dbReference type="ARBA" id="ARBA00047986"/>
    </source>
</evidence>
<dbReference type="Pfam" id="PF10409">
    <property type="entry name" value="PTEN_C2"/>
    <property type="match status" value="1"/>
</dbReference>
<keyword evidence="5" id="KW-0378">Hydrolase</keyword>
<dbReference type="GO" id="GO:0016314">
    <property type="term" value="F:phosphatidylinositol-3,4,5-trisphosphate 3-phosphatase activity"/>
    <property type="evidence" value="ECO:0007669"/>
    <property type="project" value="UniProtKB-EC"/>
</dbReference>
<comment type="catalytic activity">
    <reaction evidence="15">
        <text>O-phospho-L-tyrosyl-[protein] + H2O = L-tyrosyl-[protein] + phosphate</text>
        <dbReference type="Rhea" id="RHEA:10684"/>
        <dbReference type="Rhea" id="RHEA-COMP:10136"/>
        <dbReference type="Rhea" id="RHEA-COMP:20101"/>
        <dbReference type="ChEBI" id="CHEBI:15377"/>
        <dbReference type="ChEBI" id="CHEBI:43474"/>
        <dbReference type="ChEBI" id="CHEBI:46858"/>
        <dbReference type="ChEBI" id="CHEBI:61978"/>
        <dbReference type="EC" id="3.1.3.48"/>
    </reaction>
    <physiologicalReaction direction="left-to-right" evidence="15">
        <dbReference type="Rhea" id="RHEA:10685"/>
    </physiologicalReaction>
</comment>
<dbReference type="Proteomes" id="UP000738325">
    <property type="component" value="Unassembled WGS sequence"/>
</dbReference>
<reference evidence="20" key="1">
    <citation type="journal article" date="2020" name="Fungal Divers.">
        <title>Resolving the Mortierellaceae phylogeny through synthesis of multi-gene phylogenetics and phylogenomics.</title>
        <authorList>
            <person name="Vandepol N."/>
            <person name="Liber J."/>
            <person name="Desiro A."/>
            <person name="Na H."/>
            <person name="Kennedy M."/>
            <person name="Barry K."/>
            <person name="Grigoriev I.V."/>
            <person name="Miller A.N."/>
            <person name="O'Donnell K."/>
            <person name="Stajich J.E."/>
            <person name="Bonito G."/>
        </authorList>
    </citation>
    <scope>NUCLEOTIDE SEQUENCE</scope>
    <source>
        <strain evidence="20">REB-010B</strain>
    </source>
</reference>
<dbReference type="InterPro" id="IPR029021">
    <property type="entry name" value="Prot-tyrosine_phosphatase-like"/>
</dbReference>
<keyword evidence="4" id="KW-0963">Cytoplasm</keyword>
<dbReference type="GO" id="GO:0043491">
    <property type="term" value="P:phosphatidylinositol 3-kinase/protein kinase B signal transduction"/>
    <property type="evidence" value="ECO:0007669"/>
    <property type="project" value="TreeGrafter"/>
</dbReference>
<accession>A0A9P6RUG6</accession>
<evidence type="ECO:0000256" key="12">
    <source>
        <dbReference type="ARBA" id="ARBA00044309"/>
    </source>
</evidence>
<dbReference type="GO" id="GO:0005886">
    <property type="term" value="C:plasma membrane"/>
    <property type="evidence" value="ECO:0007669"/>
    <property type="project" value="TreeGrafter"/>
</dbReference>
<dbReference type="InterPro" id="IPR029023">
    <property type="entry name" value="Tensin_phosphatase"/>
</dbReference>
<dbReference type="InterPro" id="IPR000387">
    <property type="entry name" value="Tyr_Pase_dom"/>
</dbReference>
<dbReference type="GO" id="GO:0046856">
    <property type="term" value="P:phosphatidylinositol dephosphorylation"/>
    <property type="evidence" value="ECO:0007669"/>
    <property type="project" value="TreeGrafter"/>
</dbReference>
<evidence type="ECO:0000256" key="7">
    <source>
        <dbReference type="ARBA" id="ARBA00034268"/>
    </source>
</evidence>
<dbReference type="GO" id="GO:0005634">
    <property type="term" value="C:nucleus"/>
    <property type="evidence" value="ECO:0007669"/>
    <property type="project" value="TreeGrafter"/>
</dbReference>
<feature type="compositionally biased region" description="Low complexity" evidence="16">
    <location>
        <begin position="317"/>
        <end position="345"/>
    </location>
</feature>
<evidence type="ECO:0000259" key="18">
    <source>
        <dbReference type="PROSITE" id="PS51181"/>
    </source>
</evidence>
<dbReference type="GO" id="GO:0050793">
    <property type="term" value="P:regulation of developmental process"/>
    <property type="evidence" value="ECO:0007669"/>
    <property type="project" value="UniProtKB-ARBA"/>
</dbReference>
<dbReference type="PROSITE" id="PS00383">
    <property type="entry name" value="TYR_PHOSPHATASE_1"/>
    <property type="match status" value="1"/>
</dbReference>
<dbReference type="InterPro" id="IPR051281">
    <property type="entry name" value="Dual-spec_lipid-protein_phosph"/>
</dbReference>
<evidence type="ECO:0000256" key="5">
    <source>
        <dbReference type="ARBA" id="ARBA00022801"/>
    </source>
</evidence>
<evidence type="ECO:0000256" key="14">
    <source>
        <dbReference type="ARBA" id="ARBA00048832"/>
    </source>
</evidence>
<evidence type="ECO:0000313" key="20">
    <source>
        <dbReference type="EMBL" id="KAG0328555.1"/>
    </source>
</evidence>
<evidence type="ECO:0000256" key="1">
    <source>
        <dbReference type="ARBA" id="ARBA00004496"/>
    </source>
</evidence>
<feature type="compositionally biased region" description="Acidic residues" evidence="16">
    <location>
        <begin position="560"/>
        <end position="571"/>
    </location>
</feature>
<comment type="catalytic activity">
    <reaction evidence="6">
        <text>1,2-dihexadecanoyl-sn-glycero-3-phospho-(1D-myo-inositol-3,4,5-trisphosphate) + H2O = 1,2-dihexadecanoyl-sn-glycero-3-phospho-(1D-myo-inositol-4,5-bisphosphate) + phosphate</text>
        <dbReference type="Rhea" id="RHEA:43560"/>
        <dbReference type="ChEBI" id="CHEBI:15377"/>
        <dbReference type="ChEBI" id="CHEBI:43474"/>
        <dbReference type="ChEBI" id="CHEBI:83420"/>
        <dbReference type="ChEBI" id="CHEBI:83423"/>
    </reaction>
    <physiologicalReaction direction="left-to-right" evidence="6">
        <dbReference type="Rhea" id="RHEA:43561"/>
    </physiologicalReaction>
</comment>
<evidence type="ECO:0000256" key="4">
    <source>
        <dbReference type="ARBA" id="ARBA00022490"/>
    </source>
</evidence>
<organism evidence="20 21">
    <name type="scientific">Dissophora globulifera</name>
    <dbReference type="NCBI Taxonomy" id="979702"/>
    <lineage>
        <taxon>Eukaryota</taxon>
        <taxon>Fungi</taxon>
        <taxon>Fungi incertae sedis</taxon>
        <taxon>Mucoromycota</taxon>
        <taxon>Mortierellomycotina</taxon>
        <taxon>Mortierellomycetes</taxon>
        <taxon>Mortierellales</taxon>
        <taxon>Mortierellaceae</taxon>
        <taxon>Dissophora</taxon>
    </lineage>
</organism>
<dbReference type="InterPro" id="IPR035892">
    <property type="entry name" value="C2_domain_sf"/>
</dbReference>
<evidence type="ECO:0000259" key="19">
    <source>
        <dbReference type="PROSITE" id="PS51182"/>
    </source>
</evidence>
<dbReference type="GO" id="GO:0048870">
    <property type="term" value="P:cell motility"/>
    <property type="evidence" value="ECO:0007669"/>
    <property type="project" value="TreeGrafter"/>
</dbReference>
<feature type="domain" description="Tyrosine specific protein phosphatases" evidence="17">
    <location>
        <begin position="25"/>
        <end position="76"/>
    </location>
</feature>
<dbReference type="SUPFAM" id="SSF52799">
    <property type="entry name" value="(Phosphotyrosine protein) phosphatases II"/>
    <property type="match status" value="1"/>
</dbReference>
<evidence type="ECO:0000256" key="11">
    <source>
        <dbReference type="ARBA" id="ARBA00043762"/>
    </source>
</evidence>
<evidence type="ECO:0000256" key="8">
    <source>
        <dbReference type="ARBA" id="ARBA00034338"/>
    </source>
</evidence>
<dbReference type="PROSITE" id="PS51181">
    <property type="entry name" value="PPASE_TENSIN"/>
    <property type="match status" value="1"/>
</dbReference>
<name>A0A9P6RUG6_9FUNG</name>
<evidence type="ECO:0000313" key="21">
    <source>
        <dbReference type="Proteomes" id="UP000738325"/>
    </source>
</evidence>
<dbReference type="Gene3D" id="3.90.190.10">
    <property type="entry name" value="Protein tyrosine phosphatase superfamily"/>
    <property type="match status" value="1"/>
</dbReference>
<proteinExistence type="predicted"/>
<comment type="catalytic activity">
    <reaction evidence="11">
        <text>1D-myo-inositol 1,3,4,5,6-pentakisphosphate + H2O = 1D-myo-inositol 1,4,5,6-tetrakisphosphate + phosphate</text>
        <dbReference type="Rhea" id="RHEA:77143"/>
        <dbReference type="ChEBI" id="CHEBI:15377"/>
        <dbReference type="ChEBI" id="CHEBI:43474"/>
        <dbReference type="ChEBI" id="CHEBI:57627"/>
        <dbReference type="ChEBI" id="CHEBI:57733"/>
    </reaction>
    <physiologicalReaction direction="left-to-right" evidence="11">
        <dbReference type="Rhea" id="RHEA:77144"/>
    </physiologicalReaction>
</comment>
<dbReference type="GO" id="GO:0004722">
    <property type="term" value="F:protein serine/threonine phosphatase activity"/>
    <property type="evidence" value="ECO:0007669"/>
    <property type="project" value="UniProtKB-EC"/>
</dbReference>
<dbReference type="EC" id="3.1.3.16" evidence="3"/>
<evidence type="ECO:0000256" key="16">
    <source>
        <dbReference type="SAM" id="MobiDB-lite"/>
    </source>
</evidence>